<accession>A0ABN3BPA5</accession>
<dbReference type="EMBL" id="BAAAOQ010000014">
    <property type="protein sequence ID" value="GAA2198780.1"/>
    <property type="molecule type" value="Genomic_DNA"/>
</dbReference>
<evidence type="ECO:0000313" key="2">
    <source>
        <dbReference type="EMBL" id="GAA2198780.1"/>
    </source>
</evidence>
<gene>
    <name evidence="2" type="ORF">GCM10009787_42880</name>
</gene>
<reference evidence="2 3" key="1">
    <citation type="journal article" date="2019" name="Int. J. Syst. Evol. Microbiol.">
        <title>The Global Catalogue of Microorganisms (GCM) 10K type strain sequencing project: providing services to taxonomists for standard genome sequencing and annotation.</title>
        <authorList>
            <consortium name="The Broad Institute Genomics Platform"/>
            <consortium name="The Broad Institute Genome Sequencing Center for Infectious Disease"/>
            <person name="Wu L."/>
            <person name="Ma J."/>
        </authorList>
    </citation>
    <scope>NUCLEOTIDE SEQUENCE [LARGE SCALE GENOMIC DNA]</scope>
    <source>
        <strain evidence="2 3">JCM 14924</strain>
    </source>
</reference>
<dbReference type="Proteomes" id="UP001501391">
    <property type="component" value="Unassembled WGS sequence"/>
</dbReference>
<protein>
    <submittedName>
        <fullName evidence="2">Uncharacterized protein</fullName>
    </submittedName>
</protein>
<feature type="region of interest" description="Disordered" evidence="1">
    <location>
        <begin position="1"/>
        <end position="27"/>
    </location>
</feature>
<proteinExistence type="predicted"/>
<evidence type="ECO:0000256" key="1">
    <source>
        <dbReference type="SAM" id="MobiDB-lite"/>
    </source>
</evidence>
<sequence>MRTPTFWGRLATRKQSGKGTKDARPADSPLRRQVLAAVLGGATRAAVESLLRWLFSLL</sequence>
<name>A0ABN3BPA5_9ACTN</name>
<evidence type="ECO:0000313" key="3">
    <source>
        <dbReference type="Proteomes" id="UP001501391"/>
    </source>
</evidence>
<keyword evidence="3" id="KW-1185">Reference proteome</keyword>
<organism evidence="2 3">
    <name type="scientific">Streptomyces bangladeshensis</name>
    <dbReference type="NCBI Taxonomy" id="295352"/>
    <lineage>
        <taxon>Bacteria</taxon>
        <taxon>Bacillati</taxon>
        <taxon>Actinomycetota</taxon>
        <taxon>Actinomycetes</taxon>
        <taxon>Kitasatosporales</taxon>
        <taxon>Streptomycetaceae</taxon>
        <taxon>Streptomyces</taxon>
    </lineage>
</organism>
<comment type="caution">
    <text evidence="2">The sequence shown here is derived from an EMBL/GenBank/DDBJ whole genome shotgun (WGS) entry which is preliminary data.</text>
</comment>